<name>A0A6F9Y251_9LACO</name>
<organism evidence="2">
    <name type="scientific">Ligilactobacillus agilis</name>
    <dbReference type="NCBI Taxonomy" id="1601"/>
    <lineage>
        <taxon>Bacteria</taxon>
        <taxon>Bacillati</taxon>
        <taxon>Bacillota</taxon>
        <taxon>Bacilli</taxon>
        <taxon>Lactobacillales</taxon>
        <taxon>Lactobacillaceae</taxon>
        <taxon>Ligilactobacillus</taxon>
    </lineage>
</organism>
<keyword evidence="1" id="KW-0175">Coiled coil</keyword>
<comment type="caution">
    <text evidence="2">The sequence shown here is derived from an EMBL/GenBank/DDBJ whole genome shotgun (WGS) entry which is preliminary data.</text>
</comment>
<accession>A0A6F9Y251</accession>
<proteinExistence type="predicted"/>
<gene>
    <name evidence="2" type="ORF">SN811_00860</name>
</gene>
<protein>
    <recommendedName>
        <fullName evidence="3">DUF4428 domain-containing protein</fullName>
    </recommendedName>
</protein>
<dbReference type="AlphaFoldDB" id="A0A6F9Y251"/>
<reference evidence="2" key="1">
    <citation type="submission" date="2019-10" db="EMBL/GenBank/DDBJ databases">
        <title>Lactobacillus agilis SN811 Whole Genome Sequencing Project.</title>
        <authorList>
            <person name="Suzuki S."/>
            <person name="Endo A."/>
            <person name="Maeno S."/>
            <person name="Shiwa Y."/>
            <person name="Matsutani M."/>
            <person name="Kajikawa A."/>
        </authorList>
    </citation>
    <scope>NUCLEOTIDE SEQUENCE</scope>
    <source>
        <strain evidence="2">SN811</strain>
    </source>
</reference>
<dbReference type="Proteomes" id="UP000494160">
    <property type="component" value="Unassembled WGS sequence"/>
</dbReference>
<evidence type="ECO:0008006" key="3">
    <source>
        <dbReference type="Google" id="ProtNLM"/>
    </source>
</evidence>
<feature type="coiled-coil region" evidence="1">
    <location>
        <begin position="65"/>
        <end position="94"/>
    </location>
</feature>
<sequence length="158" mass="17588">MAKYCLECNQKLNLFKFPVRFKNGSVCNSCVKEFGFPGASEITIAWQVNARSVDWEEFKSKPELVEQWRAEIEEQNAKVEARKAEQQAEKFEKERLRCPKCKSINIQVLGKQKKGFSVGKAVGGAVLTGGVGTLAGFAGKNGKKVEFVCLDCGTQFKK</sequence>
<dbReference type="RefSeq" id="WP_172576715.1">
    <property type="nucleotide sequence ID" value="NZ_BLAP01000013.1"/>
</dbReference>
<dbReference type="EMBL" id="BLAP01000013">
    <property type="protein sequence ID" value="GET11586.1"/>
    <property type="molecule type" value="Genomic_DNA"/>
</dbReference>
<evidence type="ECO:0000313" key="2">
    <source>
        <dbReference type="EMBL" id="GET11586.1"/>
    </source>
</evidence>
<evidence type="ECO:0000256" key="1">
    <source>
        <dbReference type="SAM" id="Coils"/>
    </source>
</evidence>